<evidence type="ECO:0000256" key="1">
    <source>
        <dbReference type="SAM" id="MobiDB-lite"/>
    </source>
</evidence>
<dbReference type="AlphaFoldDB" id="A0A8E2JS08"/>
<organism evidence="3 4">
    <name type="scientific">Glonium stellatum</name>
    <dbReference type="NCBI Taxonomy" id="574774"/>
    <lineage>
        <taxon>Eukaryota</taxon>
        <taxon>Fungi</taxon>
        <taxon>Dikarya</taxon>
        <taxon>Ascomycota</taxon>
        <taxon>Pezizomycotina</taxon>
        <taxon>Dothideomycetes</taxon>
        <taxon>Pleosporomycetidae</taxon>
        <taxon>Gloniales</taxon>
        <taxon>Gloniaceae</taxon>
        <taxon>Glonium</taxon>
    </lineage>
</organism>
<gene>
    <name evidence="3" type="ORF">AOQ84DRAFT_59827</name>
</gene>
<feature type="compositionally biased region" description="Polar residues" evidence="1">
    <location>
        <begin position="110"/>
        <end position="125"/>
    </location>
</feature>
<reference evidence="3 4" key="1">
    <citation type="journal article" date="2016" name="Nat. Commun.">
        <title>Ectomycorrhizal ecology is imprinted in the genome of the dominant symbiotic fungus Cenococcum geophilum.</title>
        <authorList>
            <consortium name="DOE Joint Genome Institute"/>
            <person name="Peter M."/>
            <person name="Kohler A."/>
            <person name="Ohm R.A."/>
            <person name="Kuo A."/>
            <person name="Krutzmann J."/>
            <person name="Morin E."/>
            <person name="Arend M."/>
            <person name="Barry K.W."/>
            <person name="Binder M."/>
            <person name="Choi C."/>
            <person name="Clum A."/>
            <person name="Copeland A."/>
            <person name="Grisel N."/>
            <person name="Haridas S."/>
            <person name="Kipfer T."/>
            <person name="LaButti K."/>
            <person name="Lindquist E."/>
            <person name="Lipzen A."/>
            <person name="Maire R."/>
            <person name="Meier B."/>
            <person name="Mihaltcheva S."/>
            <person name="Molinier V."/>
            <person name="Murat C."/>
            <person name="Poggeler S."/>
            <person name="Quandt C.A."/>
            <person name="Sperisen C."/>
            <person name="Tritt A."/>
            <person name="Tisserant E."/>
            <person name="Crous P.W."/>
            <person name="Henrissat B."/>
            <person name="Nehls U."/>
            <person name="Egli S."/>
            <person name="Spatafora J.W."/>
            <person name="Grigoriev I.V."/>
            <person name="Martin F.M."/>
        </authorList>
    </citation>
    <scope>NUCLEOTIDE SEQUENCE [LARGE SCALE GENOMIC DNA]</scope>
    <source>
        <strain evidence="3 4">CBS 207.34</strain>
    </source>
</reference>
<keyword evidence="2" id="KW-0732">Signal</keyword>
<evidence type="ECO:0000256" key="2">
    <source>
        <dbReference type="SAM" id="SignalP"/>
    </source>
</evidence>
<accession>A0A8E2JS08</accession>
<feature type="chain" id="PRO_5034904267" evidence="2">
    <location>
        <begin position="21"/>
        <end position="125"/>
    </location>
</feature>
<keyword evidence="4" id="KW-1185">Reference proteome</keyword>
<name>A0A8E2JS08_9PEZI</name>
<dbReference type="EMBL" id="KV749882">
    <property type="protein sequence ID" value="OCL07394.1"/>
    <property type="molecule type" value="Genomic_DNA"/>
</dbReference>
<proteinExistence type="predicted"/>
<feature type="signal peptide" evidence="2">
    <location>
        <begin position="1"/>
        <end position="20"/>
    </location>
</feature>
<feature type="region of interest" description="Disordered" evidence="1">
    <location>
        <begin position="102"/>
        <end position="125"/>
    </location>
</feature>
<protein>
    <submittedName>
        <fullName evidence="3">Uncharacterized protein</fullName>
    </submittedName>
</protein>
<dbReference type="Proteomes" id="UP000250140">
    <property type="component" value="Unassembled WGS sequence"/>
</dbReference>
<sequence length="125" mass="14129">MLRSKALFAILNLDVWPADAVPKMISQGPTFSCRCCPALQQHARKSTQFYFEPHRVAKVCTVNRRCKALMEQALDGYSSKLSEHRLGRSPEWPSTTLRMLPRRRRRVSGNGPSTIHAINQGPLTP</sequence>
<evidence type="ECO:0000313" key="4">
    <source>
        <dbReference type="Proteomes" id="UP000250140"/>
    </source>
</evidence>
<evidence type="ECO:0000313" key="3">
    <source>
        <dbReference type="EMBL" id="OCL07394.1"/>
    </source>
</evidence>